<name>A0A1I3GM32_SELRU</name>
<dbReference type="InterPro" id="IPR051799">
    <property type="entry name" value="NADH_flavin_oxidoreductase"/>
</dbReference>
<keyword evidence="2" id="KW-0560">Oxidoreductase</keyword>
<dbReference type="SUPFAM" id="SSF51395">
    <property type="entry name" value="FMN-linked oxidoreductases"/>
    <property type="match status" value="1"/>
</dbReference>
<evidence type="ECO:0000313" key="5">
    <source>
        <dbReference type="Proteomes" id="UP000183639"/>
    </source>
</evidence>
<evidence type="ECO:0000313" key="4">
    <source>
        <dbReference type="EMBL" id="SFI24494.1"/>
    </source>
</evidence>
<reference evidence="4 5" key="1">
    <citation type="submission" date="2016-10" db="EMBL/GenBank/DDBJ databases">
        <authorList>
            <person name="de Groot N.N."/>
        </authorList>
    </citation>
    <scope>NUCLEOTIDE SEQUENCE [LARGE SCALE GENOMIC DNA]</scope>
    <source>
        <strain evidence="4 5">Z108</strain>
    </source>
</reference>
<evidence type="ECO:0000259" key="3">
    <source>
        <dbReference type="Pfam" id="PF00724"/>
    </source>
</evidence>
<dbReference type="GO" id="GO:0016491">
    <property type="term" value="F:oxidoreductase activity"/>
    <property type="evidence" value="ECO:0007669"/>
    <property type="project" value="UniProtKB-KW"/>
</dbReference>
<sequence>MSTRIETPLELPHIRLKNRVLRSAVHSFLPSQEGYMTEAEYAMYEQLAKNGVGTIITGHCCVDALGRANPEQVNIYADCFAEQFRRAAASVQAEGARFIPQLSHAGPRAIDNDDLVDVVARPLKKGREARALTIEEIHHIEQCFIAAAKRLQAVGADGLQLHAAHSYLLSRFIDPTFNQRTDAYGGSIADRFRIVEEIVRGIKEACGETFPVFIKINIDTKHEDKAAYHEDMVWILKRCREIGVELVELSGVDFINQPKTATLYYLEEAARLKQLVPEQPLSLVGGVRSLADMEAVLAAGIDAVSLGRALIAEPDFVTKSLAGAEKSICVSCSRCFVLPNMHPGIRCVWAWKAEKARQKERQAQKSAQ</sequence>
<dbReference type="RefSeq" id="WP_075445094.1">
    <property type="nucleotide sequence ID" value="NZ_FOQK01000023.1"/>
</dbReference>
<dbReference type="AlphaFoldDB" id="A0A1I3GM32"/>
<dbReference type="InterPro" id="IPR001155">
    <property type="entry name" value="OxRdtase_FMN_N"/>
</dbReference>
<dbReference type="OrthoDB" id="9772736at2"/>
<keyword evidence="1" id="KW-0285">Flavoprotein</keyword>
<feature type="domain" description="NADH:flavin oxidoreductase/NADH oxidase N-terminal" evidence="3">
    <location>
        <begin position="7"/>
        <end position="320"/>
    </location>
</feature>
<dbReference type="Gene3D" id="3.20.20.70">
    <property type="entry name" value="Aldolase class I"/>
    <property type="match status" value="1"/>
</dbReference>
<dbReference type="PANTHER" id="PTHR43656">
    <property type="entry name" value="BINDING OXIDOREDUCTASE, PUTATIVE (AFU_ORTHOLOGUE AFUA_2G08260)-RELATED"/>
    <property type="match status" value="1"/>
</dbReference>
<evidence type="ECO:0000256" key="2">
    <source>
        <dbReference type="ARBA" id="ARBA00023002"/>
    </source>
</evidence>
<organism evidence="4 5">
    <name type="scientific">Selenomonas ruminantium</name>
    <dbReference type="NCBI Taxonomy" id="971"/>
    <lineage>
        <taxon>Bacteria</taxon>
        <taxon>Bacillati</taxon>
        <taxon>Bacillota</taxon>
        <taxon>Negativicutes</taxon>
        <taxon>Selenomonadales</taxon>
        <taxon>Selenomonadaceae</taxon>
        <taxon>Selenomonas</taxon>
    </lineage>
</organism>
<accession>A0A1I3GM32</accession>
<dbReference type="InterPro" id="IPR013785">
    <property type="entry name" value="Aldolase_TIM"/>
</dbReference>
<proteinExistence type="predicted"/>
<protein>
    <submittedName>
        <fullName evidence="4">2,4-dienoyl-CoA reductase</fullName>
    </submittedName>
</protein>
<dbReference type="EMBL" id="FOQK01000023">
    <property type="protein sequence ID" value="SFI24494.1"/>
    <property type="molecule type" value="Genomic_DNA"/>
</dbReference>
<dbReference type="GO" id="GO:0010181">
    <property type="term" value="F:FMN binding"/>
    <property type="evidence" value="ECO:0007669"/>
    <property type="project" value="InterPro"/>
</dbReference>
<dbReference type="Pfam" id="PF00724">
    <property type="entry name" value="Oxidored_FMN"/>
    <property type="match status" value="1"/>
</dbReference>
<gene>
    <name evidence="4" type="ORF">SAMN04487861_12329</name>
</gene>
<dbReference type="PANTHER" id="PTHR43656:SF2">
    <property type="entry name" value="BINDING OXIDOREDUCTASE, PUTATIVE (AFU_ORTHOLOGUE AFUA_2G08260)-RELATED"/>
    <property type="match status" value="1"/>
</dbReference>
<dbReference type="Proteomes" id="UP000183639">
    <property type="component" value="Unassembled WGS sequence"/>
</dbReference>
<dbReference type="CDD" id="cd02803">
    <property type="entry name" value="OYE_like_FMN_family"/>
    <property type="match status" value="1"/>
</dbReference>
<evidence type="ECO:0000256" key="1">
    <source>
        <dbReference type="ARBA" id="ARBA00022630"/>
    </source>
</evidence>